<name>A0A212JL57_9DELT</name>
<accession>A0A212JL57</accession>
<gene>
    <name evidence="3" type="ORF">KL86DPRO_11710</name>
</gene>
<evidence type="ECO:0000313" key="3">
    <source>
        <dbReference type="EMBL" id="SBW00025.1"/>
    </source>
</evidence>
<dbReference type="SMART" id="SM00267">
    <property type="entry name" value="GGDEF"/>
    <property type="match status" value="1"/>
</dbReference>
<keyword evidence="3" id="KW-0808">Transferase</keyword>
<dbReference type="EMBL" id="FLUQ01000001">
    <property type="protein sequence ID" value="SBW00025.1"/>
    <property type="molecule type" value="Genomic_DNA"/>
</dbReference>
<feature type="transmembrane region" description="Helical" evidence="1">
    <location>
        <begin position="77"/>
        <end position="99"/>
    </location>
</feature>
<keyword evidence="1" id="KW-0812">Transmembrane</keyword>
<dbReference type="InterPro" id="IPR052163">
    <property type="entry name" value="DGC-Regulatory_Protein"/>
</dbReference>
<keyword evidence="3" id="KW-0548">Nucleotidyltransferase</keyword>
<dbReference type="PANTHER" id="PTHR46663">
    <property type="entry name" value="DIGUANYLATE CYCLASE DGCT-RELATED"/>
    <property type="match status" value="1"/>
</dbReference>
<dbReference type="Gene3D" id="3.30.70.270">
    <property type="match status" value="1"/>
</dbReference>
<organism evidence="3">
    <name type="scientific">uncultured delta proteobacterium</name>
    <dbReference type="NCBI Taxonomy" id="34034"/>
    <lineage>
        <taxon>Bacteria</taxon>
        <taxon>Deltaproteobacteria</taxon>
        <taxon>environmental samples</taxon>
    </lineage>
</organism>
<dbReference type="InterPro" id="IPR043128">
    <property type="entry name" value="Rev_trsase/Diguanyl_cyclase"/>
</dbReference>
<dbReference type="InterPro" id="IPR029787">
    <property type="entry name" value="Nucleotide_cyclase"/>
</dbReference>
<dbReference type="EC" id="2.7.7.65" evidence="3"/>
<protein>
    <submittedName>
        <fullName evidence="3">Putative Diguanylate cyclase</fullName>
        <ecNumber evidence="3">2.7.7.65</ecNumber>
    </submittedName>
</protein>
<keyword evidence="1" id="KW-1133">Transmembrane helix</keyword>
<evidence type="ECO:0000259" key="2">
    <source>
        <dbReference type="PROSITE" id="PS50887"/>
    </source>
</evidence>
<dbReference type="CDD" id="cd01949">
    <property type="entry name" value="GGDEF"/>
    <property type="match status" value="1"/>
</dbReference>
<evidence type="ECO:0000256" key="1">
    <source>
        <dbReference type="SAM" id="Phobius"/>
    </source>
</evidence>
<sequence length="399" mass="43592">MDQTFLFPLYSLLDIHIKTLIAVLFWGNLVAATLVYSFIALTPRSGHGKHSYSYFTGKVFQSLAFLLLFFRDQIPDILSVNCGNTFLFIGFCIEAGSALEAIHADSPKVRKLCIGITAACVILFNAAEVIQPGDPAFRVFIASICVFLTLCVPTERLLRFPGPSQFKRAVGVFYLVFLAMLLPRALAAMLSPFGLHSNTLVQALTFLSLVLLLVFSLAAYLFLLKEESDKALSEMAAMDTLTGLPNRRTFFAKAQIAFAGHAGGNTPLAVLHFELDDFKNVNAIWGHSFGDFFLKSFATALKRSLRATDTPCRYSNGEFLAILPGADAEQAMAIAKQALVGLKKTFLERRTGLIFTVSGGVSSGVPAPDSTLAEYLRQANQALHIAQTTGNNKVVLWKK</sequence>
<keyword evidence="1" id="KW-0472">Membrane</keyword>
<feature type="transmembrane region" description="Helical" evidence="1">
    <location>
        <begin position="111"/>
        <end position="130"/>
    </location>
</feature>
<feature type="transmembrane region" description="Helical" evidence="1">
    <location>
        <begin position="170"/>
        <end position="191"/>
    </location>
</feature>
<dbReference type="InterPro" id="IPR000160">
    <property type="entry name" value="GGDEF_dom"/>
</dbReference>
<dbReference type="PANTHER" id="PTHR46663:SF2">
    <property type="entry name" value="GGDEF DOMAIN-CONTAINING PROTEIN"/>
    <property type="match status" value="1"/>
</dbReference>
<feature type="domain" description="GGDEF" evidence="2">
    <location>
        <begin position="266"/>
        <end position="399"/>
    </location>
</feature>
<dbReference type="AlphaFoldDB" id="A0A212JL57"/>
<proteinExistence type="predicted"/>
<dbReference type="NCBIfam" id="TIGR00254">
    <property type="entry name" value="GGDEF"/>
    <property type="match status" value="1"/>
</dbReference>
<dbReference type="SUPFAM" id="SSF55073">
    <property type="entry name" value="Nucleotide cyclase"/>
    <property type="match status" value="1"/>
</dbReference>
<feature type="transmembrane region" description="Helical" evidence="1">
    <location>
        <begin position="136"/>
        <end position="158"/>
    </location>
</feature>
<dbReference type="Pfam" id="PF00990">
    <property type="entry name" value="GGDEF"/>
    <property type="match status" value="1"/>
</dbReference>
<dbReference type="GO" id="GO:0052621">
    <property type="term" value="F:diguanylate cyclase activity"/>
    <property type="evidence" value="ECO:0007669"/>
    <property type="project" value="UniProtKB-EC"/>
</dbReference>
<dbReference type="PROSITE" id="PS50887">
    <property type="entry name" value="GGDEF"/>
    <property type="match status" value="1"/>
</dbReference>
<feature type="transmembrane region" description="Helical" evidence="1">
    <location>
        <begin position="20"/>
        <end position="40"/>
    </location>
</feature>
<reference evidence="3" key="1">
    <citation type="submission" date="2016-04" db="EMBL/GenBank/DDBJ databases">
        <authorList>
            <person name="Evans L.H."/>
            <person name="Alamgir A."/>
            <person name="Owens N."/>
            <person name="Weber N.D."/>
            <person name="Virtaneva K."/>
            <person name="Barbian K."/>
            <person name="Babar A."/>
            <person name="Rosenke K."/>
        </authorList>
    </citation>
    <scope>NUCLEOTIDE SEQUENCE</scope>
    <source>
        <strain evidence="3">86</strain>
    </source>
</reference>
<feature type="transmembrane region" description="Helical" evidence="1">
    <location>
        <begin position="203"/>
        <end position="223"/>
    </location>
</feature>